<keyword evidence="3" id="KW-1185">Reference proteome</keyword>
<sequence length="881" mass="98136">MVTMAGRLLAIVFLLLLAMAVGHATVNYTRDPRDQSTLVRRATAEIRLRSSASPMPSASEVDDLSKHAGDHGRSIPSDLECDGAPSGKLNFCYWAIETGTAEMVLYSNRRSSALIERNIKPFCEPPESDEGVHGITFVDKRIAKKYVDGGNSLMNNQRVLTDVFYFCCSTAKGCANRNQLSLYEAIDMLADDLLEFALTYISKEDGNAMKENLMPKKEPLTCILPDGKSTMIPGTRMCVFMMDANSTTKIYSGPPIFNYFDMEQQSRLFEHQSFAATMLRGSVCEPTRHSNGDTIDSDRCYKYISNAAYLLICCCYKEPRKCALSSDNRAYFNARSWASMLAHQSKMANLSLNPDENDFFNWTKMSYVLATPLVSQKSGFTGRIQDDTKFADTISSRVRYIHCAQGDFVVIGVGADRGVNYTLWRHELAPVAKAVATVGTGTSDLCDHGNKCILTGPQCFNDLINNHSVSAMFTCCCEGEHLCNHKGRDVGPGQALINRSSVDSSCASGAVSLIIAGLNMGHDTKMLCARAFTVIDADELFYFDGITHYSLTPVGPDTVQALSEDPSKDGECMRIIEFPKRDQLCDGKQRDTLLPVQFIRCMCIANGSAHCDKDFQKKTAEILKNAESELPLCMGRSTTIDILIDGGVIYETKEIPTMTTHWPICENTIKLVHEKLQFVIRSGPYLNSSSEHKRFSIAWNVASRKCFAKPGQPPCNGEEALLRHVSYYMKYFASQRKMKQNSQCPGDKTDKPKPCNTRAGCFNFRALDGSLLKQGCMDQIDEIIQRDQKLEFLGFCKSRTVHAELERRREKKGAYYCTGVTHNIASWDVKEGLLCCCPHECPNSTLTFFPFRGIGSQYLHETGQKYDFFMSVLGIADSIFS</sequence>
<reference evidence="4" key="1">
    <citation type="submission" date="2023-03" db="UniProtKB">
        <authorList>
            <consortium name="WormBaseParasite"/>
        </authorList>
    </citation>
    <scope>IDENTIFICATION</scope>
</reference>
<evidence type="ECO:0000313" key="3">
    <source>
        <dbReference type="Proteomes" id="UP000036681"/>
    </source>
</evidence>
<feature type="region of interest" description="Disordered" evidence="1">
    <location>
        <begin position="49"/>
        <end position="79"/>
    </location>
</feature>
<proteinExistence type="predicted"/>
<feature type="compositionally biased region" description="Basic and acidic residues" evidence="1">
    <location>
        <begin position="63"/>
        <end position="73"/>
    </location>
</feature>
<evidence type="ECO:0000256" key="1">
    <source>
        <dbReference type="SAM" id="MobiDB-lite"/>
    </source>
</evidence>
<keyword evidence="2" id="KW-0732">Signal</keyword>
<evidence type="ECO:0000313" key="4">
    <source>
        <dbReference type="WBParaSite" id="ALUE_0001693801-mRNA-1"/>
    </source>
</evidence>
<evidence type="ECO:0000256" key="2">
    <source>
        <dbReference type="SAM" id="SignalP"/>
    </source>
</evidence>
<dbReference type="AlphaFoldDB" id="A0A9J2Q435"/>
<dbReference type="WBParaSite" id="ALUE_0001693801-mRNA-1">
    <property type="protein sequence ID" value="ALUE_0001693801-mRNA-1"/>
    <property type="gene ID" value="ALUE_0001693801"/>
</dbReference>
<name>A0A9J2Q435_ASCLU</name>
<feature type="chain" id="PRO_5039930534" evidence="2">
    <location>
        <begin position="25"/>
        <end position="881"/>
    </location>
</feature>
<feature type="signal peptide" evidence="2">
    <location>
        <begin position="1"/>
        <end position="24"/>
    </location>
</feature>
<accession>A0A9J2Q435</accession>
<organism evidence="3 4">
    <name type="scientific">Ascaris lumbricoides</name>
    <name type="common">Giant roundworm</name>
    <dbReference type="NCBI Taxonomy" id="6252"/>
    <lineage>
        <taxon>Eukaryota</taxon>
        <taxon>Metazoa</taxon>
        <taxon>Ecdysozoa</taxon>
        <taxon>Nematoda</taxon>
        <taxon>Chromadorea</taxon>
        <taxon>Rhabditida</taxon>
        <taxon>Spirurina</taxon>
        <taxon>Ascaridomorpha</taxon>
        <taxon>Ascaridoidea</taxon>
        <taxon>Ascarididae</taxon>
        <taxon>Ascaris</taxon>
    </lineage>
</organism>
<protein>
    <submittedName>
        <fullName evidence="4">Uncharacterized protein</fullName>
    </submittedName>
</protein>
<dbReference type="Proteomes" id="UP000036681">
    <property type="component" value="Unplaced"/>
</dbReference>